<evidence type="ECO:0000313" key="2">
    <source>
        <dbReference type="Proteomes" id="UP000025227"/>
    </source>
</evidence>
<reference evidence="3" key="1">
    <citation type="submission" date="2020-12" db="UniProtKB">
        <authorList>
            <consortium name="WormBaseParasite"/>
        </authorList>
    </citation>
    <scope>IDENTIFICATION</scope>
    <source>
        <strain evidence="3">MHco3</strain>
    </source>
</reference>
<dbReference type="Proteomes" id="UP000025227">
    <property type="component" value="Unplaced"/>
</dbReference>
<dbReference type="AlphaFoldDB" id="A0A7I4YQ80"/>
<evidence type="ECO:0000256" key="1">
    <source>
        <dbReference type="SAM" id="MobiDB-lite"/>
    </source>
</evidence>
<accession>A0A7I4YQ80</accession>
<proteinExistence type="predicted"/>
<protein>
    <submittedName>
        <fullName evidence="3">HET domain-containing protein</fullName>
    </submittedName>
</protein>
<dbReference type="WBParaSite" id="HCON_00128930-00001">
    <property type="protein sequence ID" value="HCON_00128930-00001"/>
    <property type="gene ID" value="HCON_00128930"/>
</dbReference>
<feature type="compositionally biased region" description="Basic and acidic residues" evidence="1">
    <location>
        <begin position="11"/>
        <end position="31"/>
    </location>
</feature>
<evidence type="ECO:0000313" key="3">
    <source>
        <dbReference type="WBParaSite" id="HCON_00128930-00001"/>
    </source>
</evidence>
<feature type="compositionally biased region" description="Polar residues" evidence="1">
    <location>
        <begin position="1"/>
        <end position="10"/>
    </location>
</feature>
<feature type="region of interest" description="Disordered" evidence="1">
    <location>
        <begin position="1"/>
        <end position="33"/>
    </location>
</feature>
<name>A0A7I4YQ80_HAECO</name>
<keyword evidence="2" id="KW-1185">Reference proteome</keyword>
<organism evidence="2 3">
    <name type="scientific">Haemonchus contortus</name>
    <name type="common">Barber pole worm</name>
    <dbReference type="NCBI Taxonomy" id="6289"/>
    <lineage>
        <taxon>Eukaryota</taxon>
        <taxon>Metazoa</taxon>
        <taxon>Ecdysozoa</taxon>
        <taxon>Nematoda</taxon>
        <taxon>Chromadorea</taxon>
        <taxon>Rhabditida</taxon>
        <taxon>Rhabditina</taxon>
        <taxon>Rhabditomorpha</taxon>
        <taxon>Strongyloidea</taxon>
        <taxon>Trichostrongylidae</taxon>
        <taxon>Haemonchus</taxon>
    </lineage>
</organism>
<sequence>MKKSPLSSCSKRQDLATSREQEQDEHKEHPAPHSLPRYCCPPCLLEAYRGGLDSTEVDEHAVSVIQRDLERTMQGFPYTCKWRRESAIANAKESKIRITLCDIMLTIGPGRLRTRFLGTSNEHRTVANPMVILLRGIFALKECYASWSSSDGDSLDHSGSRRGRMETLLAPARGIR</sequence>